<organism evidence="5 6">
    <name type="scientific">Stichopus japonicus</name>
    <name type="common">Sea cucumber</name>
    <dbReference type="NCBI Taxonomy" id="307972"/>
    <lineage>
        <taxon>Eukaryota</taxon>
        <taxon>Metazoa</taxon>
        <taxon>Echinodermata</taxon>
        <taxon>Eleutherozoa</taxon>
        <taxon>Echinozoa</taxon>
        <taxon>Holothuroidea</taxon>
        <taxon>Aspidochirotacea</taxon>
        <taxon>Aspidochirotida</taxon>
        <taxon>Stichopodidae</taxon>
        <taxon>Apostichopus</taxon>
    </lineage>
</organism>
<dbReference type="SMART" id="SM00398">
    <property type="entry name" value="HMG"/>
    <property type="match status" value="1"/>
</dbReference>
<evidence type="ECO:0000313" key="6">
    <source>
        <dbReference type="Proteomes" id="UP000230750"/>
    </source>
</evidence>
<sequence>MSSVTRKSAAAAASMGIPPPAHHGQSYNSISATLIRNHPAVTGAKIGTPSKTGHDRRIPKPPKPPEKPLMPYMRYSRSVWDTVKTDNPDLKLWEIGKIIGQMWRDLPESEKQVFTEDYETEKATYSEAMKNYHNSPSYQSYLVARGKVQQEIEEEKMSRKPESAMSIQSGPDDDDMDDGWSAKHVASARFHRNHRLINEIFGDVVVPDPRTVVTDARMQVLKRQVQSLRMHQKKLETELSQIEERHDTKKRKFHESSEKFREDMKKLCSEKIEIKWDEIIPEFPPPVQQPFNTTSLHRPPLGSSPHSPAALNSTSLHRPPLGSSPQIPALNFPPSVPPKDPAHLQKGIEAPKEVVEPKITEPKDEDGHESLTLREMLQRDGNPMDVGMHRREKVVEKPVEELWRKKNSRKATRQRMSPKSKPSVIYNSDINDNKEVPMKLCQYVSAVTVHSARAPTLPASESTVPVDGAVVDGAAGPETITSVDLPPVEKTEKEADPSEPEKMDQPDPPKEVSEAGDSETTPAASTD</sequence>
<keyword evidence="1" id="KW-0238">DNA-binding</keyword>
<feature type="region of interest" description="Disordered" evidence="3">
    <location>
        <begin position="454"/>
        <end position="527"/>
    </location>
</feature>
<feature type="compositionally biased region" description="Polar residues" evidence="3">
    <location>
        <begin position="25"/>
        <end position="34"/>
    </location>
</feature>
<name>A0A2G8KE92_STIJA</name>
<evidence type="ECO:0000259" key="4">
    <source>
        <dbReference type="PROSITE" id="PS50118"/>
    </source>
</evidence>
<dbReference type="OrthoDB" id="30931at2759"/>
<dbReference type="Gene3D" id="1.10.30.10">
    <property type="entry name" value="High mobility group box domain"/>
    <property type="match status" value="1"/>
</dbReference>
<feature type="coiled-coil region" evidence="2">
    <location>
        <begin position="218"/>
        <end position="252"/>
    </location>
</feature>
<feature type="region of interest" description="Disordered" evidence="3">
    <location>
        <begin position="1"/>
        <end position="70"/>
    </location>
</feature>
<feature type="DNA-binding region" description="HMG box" evidence="1">
    <location>
        <begin position="65"/>
        <end position="133"/>
    </location>
</feature>
<proteinExistence type="predicted"/>
<protein>
    <submittedName>
        <fullName evidence="5">Putative regulator of chromatin subfamily E member 1-like</fullName>
    </submittedName>
</protein>
<dbReference type="EMBL" id="MRZV01000652">
    <property type="protein sequence ID" value="PIK46321.1"/>
    <property type="molecule type" value="Genomic_DNA"/>
</dbReference>
<dbReference type="InterPro" id="IPR036910">
    <property type="entry name" value="HMG_box_dom_sf"/>
</dbReference>
<feature type="compositionally biased region" description="Polar residues" evidence="3">
    <location>
        <begin position="304"/>
        <end position="316"/>
    </location>
</feature>
<feature type="compositionally biased region" description="Basic residues" evidence="3">
    <location>
        <begin position="405"/>
        <end position="418"/>
    </location>
</feature>
<feature type="compositionally biased region" description="Polar residues" evidence="3">
    <location>
        <begin position="518"/>
        <end position="527"/>
    </location>
</feature>
<dbReference type="GO" id="GO:0016922">
    <property type="term" value="F:nuclear receptor binding"/>
    <property type="evidence" value="ECO:0007669"/>
    <property type="project" value="TreeGrafter"/>
</dbReference>
<feature type="domain" description="HMG box" evidence="4">
    <location>
        <begin position="65"/>
        <end position="133"/>
    </location>
</feature>
<dbReference type="CDD" id="cd21983">
    <property type="entry name" value="HMG-box_SMARCE1"/>
    <property type="match status" value="1"/>
</dbReference>
<dbReference type="PANTHER" id="PTHR46232">
    <property type="entry name" value="SMARCE1 REGULATOR OF CHROMATIN"/>
    <property type="match status" value="1"/>
</dbReference>
<evidence type="ECO:0000256" key="2">
    <source>
        <dbReference type="SAM" id="Coils"/>
    </source>
</evidence>
<keyword evidence="6" id="KW-1185">Reference proteome</keyword>
<feature type="region of interest" description="Disordered" evidence="3">
    <location>
        <begin position="284"/>
        <end position="368"/>
    </location>
</feature>
<dbReference type="SUPFAM" id="SSF47095">
    <property type="entry name" value="HMG-box"/>
    <property type="match status" value="1"/>
</dbReference>
<feature type="compositionally biased region" description="Basic and acidic residues" evidence="3">
    <location>
        <begin position="487"/>
        <end position="513"/>
    </location>
</feature>
<feature type="compositionally biased region" description="Basic and acidic residues" evidence="3">
    <location>
        <begin position="52"/>
        <end position="66"/>
    </location>
</feature>
<dbReference type="AlphaFoldDB" id="A0A2G8KE92"/>
<reference evidence="5 6" key="1">
    <citation type="journal article" date="2017" name="PLoS Biol.">
        <title>The sea cucumber genome provides insights into morphological evolution and visceral regeneration.</title>
        <authorList>
            <person name="Zhang X."/>
            <person name="Sun L."/>
            <person name="Yuan J."/>
            <person name="Sun Y."/>
            <person name="Gao Y."/>
            <person name="Zhang L."/>
            <person name="Li S."/>
            <person name="Dai H."/>
            <person name="Hamel J.F."/>
            <person name="Liu C."/>
            <person name="Yu Y."/>
            <person name="Liu S."/>
            <person name="Lin W."/>
            <person name="Guo K."/>
            <person name="Jin S."/>
            <person name="Xu P."/>
            <person name="Storey K.B."/>
            <person name="Huan P."/>
            <person name="Zhang T."/>
            <person name="Zhou Y."/>
            <person name="Zhang J."/>
            <person name="Lin C."/>
            <person name="Li X."/>
            <person name="Xing L."/>
            <person name="Huo D."/>
            <person name="Sun M."/>
            <person name="Wang L."/>
            <person name="Mercier A."/>
            <person name="Li F."/>
            <person name="Yang H."/>
            <person name="Xiang J."/>
        </authorList>
    </citation>
    <scope>NUCLEOTIDE SEQUENCE [LARGE SCALE GENOMIC DNA]</scope>
    <source>
        <strain evidence="5">Shaxun</strain>
        <tissue evidence="5">Muscle</tissue>
    </source>
</reference>
<gene>
    <name evidence="5" type="ORF">BSL78_16809</name>
</gene>
<dbReference type="GO" id="GO:0045892">
    <property type="term" value="P:negative regulation of DNA-templated transcription"/>
    <property type="evidence" value="ECO:0007669"/>
    <property type="project" value="TreeGrafter"/>
</dbReference>
<dbReference type="GO" id="GO:0031492">
    <property type="term" value="F:nucleosomal DNA binding"/>
    <property type="evidence" value="ECO:0007669"/>
    <property type="project" value="TreeGrafter"/>
</dbReference>
<dbReference type="PROSITE" id="PS50118">
    <property type="entry name" value="HMG_BOX_2"/>
    <property type="match status" value="1"/>
</dbReference>
<evidence type="ECO:0000313" key="5">
    <source>
        <dbReference type="EMBL" id="PIK46321.1"/>
    </source>
</evidence>
<dbReference type="Pfam" id="PF00505">
    <property type="entry name" value="HMG_box"/>
    <property type="match status" value="1"/>
</dbReference>
<dbReference type="STRING" id="307972.A0A2G8KE92"/>
<comment type="caution">
    <text evidence="5">The sequence shown here is derived from an EMBL/GenBank/DDBJ whole genome shotgun (WGS) entry which is preliminary data.</text>
</comment>
<evidence type="ECO:0000256" key="3">
    <source>
        <dbReference type="SAM" id="MobiDB-lite"/>
    </source>
</evidence>
<dbReference type="PANTHER" id="PTHR46232:SF1">
    <property type="entry name" value="SWI_SNF-RELATED MATRIX-ASSOCIATED ACTIN-DEPENDENT REGULATOR OF CHROMATIN SUBFAMILY E MEMBER 1"/>
    <property type="match status" value="1"/>
</dbReference>
<keyword evidence="2" id="KW-0175">Coiled coil</keyword>
<accession>A0A2G8KE92</accession>
<dbReference type="GO" id="GO:0016514">
    <property type="term" value="C:SWI/SNF complex"/>
    <property type="evidence" value="ECO:0007669"/>
    <property type="project" value="TreeGrafter"/>
</dbReference>
<dbReference type="FunFam" id="1.10.30.10:FF:000048">
    <property type="entry name" value="Putative SWI/SNF-related matrix-associated actin-dependent regulator chromatin subfamily E member"/>
    <property type="match status" value="1"/>
</dbReference>
<evidence type="ECO:0000256" key="1">
    <source>
        <dbReference type="PROSITE-ProRule" id="PRU00267"/>
    </source>
</evidence>
<feature type="region of interest" description="Disordered" evidence="3">
    <location>
        <begin position="155"/>
        <end position="175"/>
    </location>
</feature>
<dbReference type="InterPro" id="IPR009071">
    <property type="entry name" value="HMG_box_dom"/>
</dbReference>
<feature type="region of interest" description="Disordered" evidence="3">
    <location>
        <begin position="405"/>
        <end position="428"/>
    </location>
</feature>
<dbReference type="Proteomes" id="UP000230750">
    <property type="component" value="Unassembled WGS sequence"/>
</dbReference>
<feature type="compositionally biased region" description="Low complexity" evidence="3">
    <location>
        <begin position="464"/>
        <end position="477"/>
    </location>
</feature>
<feature type="compositionally biased region" description="Basic and acidic residues" evidence="3">
    <location>
        <begin position="349"/>
        <end position="368"/>
    </location>
</feature>
<keyword evidence="1" id="KW-0539">Nucleus</keyword>